<keyword evidence="3" id="KW-1185">Reference proteome</keyword>
<comment type="caution">
    <text evidence="2">The sequence shown here is derived from an EMBL/GenBank/DDBJ whole genome shotgun (WGS) entry which is preliminary data.</text>
</comment>
<feature type="transmembrane region" description="Helical" evidence="1">
    <location>
        <begin position="47"/>
        <end position="67"/>
    </location>
</feature>
<evidence type="ECO:0000313" key="3">
    <source>
        <dbReference type="Proteomes" id="UP001066276"/>
    </source>
</evidence>
<dbReference type="AlphaFoldDB" id="A0AAV7MDN5"/>
<sequence length="170" mass="17818">MSPGSAGPCSAPIASKRLGPGRGPPIQRFPVCAGSLAAAPLLCLGYMAYYIGGVRVWFAPTTLWLSGRGQPQRRAKRYPGSGPMLGPHRIRGRGVWASAHLLCGFRALVILTAGPPVHGRAPVNRSGSECVVGGAGLHPRLGPTQITTGGMQLGRSSDVLWHNGQRQIPK</sequence>
<dbReference type="Proteomes" id="UP001066276">
    <property type="component" value="Chromosome 10"/>
</dbReference>
<organism evidence="2 3">
    <name type="scientific">Pleurodeles waltl</name>
    <name type="common">Iberian ribbed newt</name>
    <dbReference type="NCBI Taxonomy" id="8319"/>
    <lineage>
        <taxon>Eukaryota</taxon>
        <taxon>Metazoa</taxon>
        <taxon>Chordata</taxon>
        <taxon>Craniata</taxon>
        <taxon>Vertebrata</taxon>
        <taxon>Euteleostomi</taxon>
        <taxon>Amphibia</taxon>
        <taxon>Batrachia</taxon>
        <taxon>Caudata</taxon>
        <taxon>Salamandroidea</taxon>
        <taxon>Salamandridae</taxon>
        <taxon>Pleurodelinae</taxon>
        <taxon>Pleurodeles</taxon>
    </lineage>
</organism>
<keyword evidence="1" id="KW-1133">Transmembrane helix</keyword>
<keyword evidence="1" id="KW-0472">Membrane</keyword>
<dbReference type="EMBL" id="JANPWB010000014">
    <property type="protein sequence ID" value="KAJ1099193.1"/>
    <property type="molecule type" value="Genomic_DNA"/>
</dbReference>
<protein>
    <submittedName>
        <fullName evidence="2">Uncharacterized protein</fullName>
    </submittedName>
</protein>
<name>A0AAV7MDN5_PLEWA</name>
<evidence type="ECO:0000313" key="2">
    <source>
        <dbReference type="EMBL" id="KAJ1099193.1"/>
    </source>
</evidence>
<evidence type="ECO:0000256" key="1">
    <source>
        <dbReference type="SAM" id="Phobius"/>
    </source>
</evidence>
<accession>A0AAV7MDN5</accession>
<gene>
    <name evidence="2" type="ORF">NDU88_004297</name>
</gene>
<keyword evidence="1" id="KW-0812">Transmembrane</keyword>
<proteinExistence type="predicted"/>
<reference evidence="2" key="1">
    <citation type="journal article" date="2022" name="bioRxiv">
        <title>Sequencing and chromosome-scale assembly of the giantPleurodeles waltlgenome.</title>
        <authorList>
            <person name="Brown T."/>
            <person name="Elewa A."/>
            <person name="Iarovenko S."/>
            <person name="Subramanian E."/>
            <person name="Araus A.J."/>
            <person name="Petzold A."/>
            <person name="Susuki M."/>
            <person name="Suzuki K.-i.T."/>
            <person name="Hayashi T."/>
            <person name="Toyoda A."/>
            <person name="Oliveira C."/>
            <person name="Osipova E."/>
            <person name="Leigh N.D."/>
            <person name="Simon A."/>
            <person name="Yun M.H."/>
        </authorList>
    </citation>
    <scope>NUCLEOTIDE SEQUENCE</scope>
    <source>
        <strain evidence="2">20211129_DDA</strain>
        <tissue evidence="2">Liver</tissue>
    </source>
</reference>